<protein>
    <submittedName>
        <fullName evidence="1">Uncharacterized protein</fullName>
    </submittedName>
</protein>
<evidence type="ECO:0000313" key="2">
    <source>
        <dbReference type="Proteomes" id="UP000006589"/>
    </source>
</evidence>
<dbReference type="PATRIC" id="fig|426355.14.peg.6354"/>
<reference evidence="1 2" key="1">
    <citation type="submission" date="2008-03" db="EMBL/GenBank/DDBJ databases">
        <title>Complete sequence of plasmid1 of Methylobacterium radiotolerans JCM 2831.</title>
        <authorList>
            <consortium name="US DOE Joint Genome Institute"/>
            <person name="Copeland A."/>
            <person name="Lucas S."/>
            <person name="Lapidus A."/>
            <person name="Glavina del Rio T."/>
            <person name="Dalin E."/>
            <person name="Tice H."/>
            <person name="Bruce D."/>
            <person name="Goodwin L."/>
            <person name="Pitluck S."/>
            <person name="Kiss H."/>
            <person name="Brettin T."/>
            <person name="Detter J.C."/>
            <person name="Han C."/>
            <person name="Kuske C.R."/>
            <person name="Schmutz J."/>
            <person name="Larimer F."/>
            <person name="Land M."/>
            <person name="Hauser L."/>
            <person name="Kyrpides N."/>
            <person name="Mikhailova N."/>
            <person name="Marx C.J."/>
            <person name="Richardson P."/>
        </authorList>
    </citation>
    <scope>NUCLEOTIDE SEQUENCE [LARGE SCALE GENOMIC DNA]</scope>
    <source>
        <strain evidence="2">ATCC 27329 / DSM 1819 / JCM 2831 / NBRC 15690 / NCIMB 10815 / 0-1</strain>
        <plasmid evidence="2">Plasmid pMRAD01</plasmid>
    </source>
</reference>
<accession>B1M9M7</accession>
<keyword evidence="1" id="KW-0614">Plasmid</keyword>
<organism evidence="1 2">
    <name type="scientific">Methylobacterium radiotolerans (strain ATCC 27329 / DSM 1819 / JCM 2831 / NBRC 15690 / NCIMB 10815 / 0-1)</name>
    <dbReference type="NCBI Taxonomy" id="426355"/>
    <lineage>
        <taxon>Bacteria</taxon>
        <taxon>Pseudomonadati</taxon>
        <taxon>Pseudomonadota</taxon>
        <taxon>Alphaproteobacteria</taxon>
        <taxon>Hyphomicrobiales</taxon>
        <taxon>Methylobacteriaceae</taxon>
        <taxon>Methylobacterium</taxon>
    </lineage>
</organism>
<geneLocation type="plasmid" evidence="1 2">
    <name>pMRAD01</name>
</geneLocation>
<dbReference type="Proteomes" id="UP000006589">
    <property type="component" value="Plasmid pMRAD01"/>
</dbReference>
<evidence type="ECO:0000313" key="1">
    <source>
        <dbReference type="EMBL" id="ACB28202.1"/>
    </source>
</evidence>
<sequence length="64" mass="6793">MPPTHPFVAQAIVAETEAMKAAILAEKMRAMEATGAARAFAEMAAAQRARAAWARAQIAPRRSA</sequence>
<dbReference type="GeneID" id="6142417"/>
<dbReference type="RefSeq" id="WP_012329988.1">
    <property type="nucleotide sequence ID" value="NC_010510.1"/>
</dbReference>
<dbReference type="AlphaFoldDB" id="B1M9M7"/>
<gene>
    <name evidence="1" type="ordered locus">Mrad2831_6279</name>
</gene>
<dbReference type="HOGENOM" id="CLU_2862711_0_0_5"/>
<name>B1M9M7_METRJ</name>
<proteinExistence type="predicted"/>
<dbReference type="EMBL" id="CP001002">
    <property type="protein sequence ID" value="ACB28202.1"/>
    <property type="molecule type" value="Genomic_DNA"/>
</dbReference>
<dbReference type="KEGG" id="mrd:Mrad2831_6279"/>